<reference evidence="1" key="1">
    <citation type="submission" date="2014-11" db="EMBL/GenBank/DDBJ databases">
        <authorList>
            <person name="Amaro Gonzalez C."/>
        </authorList>
    </citation>
    <scope>NUCLEOTIDE SEQUENCE</scope>
</reference>
<organism evidence="1">
    <name type="scientific">Anguilla anguilla</name>
    <name type="common">European freshwater eel</name>
    <name type="synonym">Muraena anguilla</name>
    <dbReference type="NCBI Taxonomy" id="7936"/>
    <lineage>
        <taxon>Eukaryota</taxon>
        <taxon>Metazoa</taxon>
        <taxon>Chordata</taxon>
        <taxon>Craniata</taxon>
        <taxon>Vertebrata</taxon>
        <taxon>Euteleostomi</taxon>
        <taxon>Actinopterygii</taxon>
        <taxon>Neopterygii</taxon>
        <taxon>Teleostei</taxon>
        <taxon>Anguilliformes</taxon>
        <taxon>Anguillidae</taxon>
        <taxon>Anguilla</taxon>
    </lineage>
</organism>
<dbReference type="EMBL" id="GBXM01105541">
    <property type="protein sequence ID" value="JAH03036.1"/>
    <property type="molecule type" value="Transcribed_RNA"/>
</dbReference>
<name>A0A0E9PEI0_ANGAN</name>
<protein>
    <submittedName>
        <fullName evidence="1">Uncharacterized protein</fullName>
    </submittedName>
</protein>
<evidence type="ECO:0000313" key="1">
    <source>
        <dbReference type="EMBL" id="JAH03036.1"/>
    </source>
</evidence>
<sequence>MKCYLLCFLSAPSYRVCINKS</sequence>
<dbReference type="AlphaFoldDB" id="A0A0E9PEI0"/>
<accession>A0A0E9PEI0</accession>
<proteinExistence type="predicted"/>
<reference evidence="1" key="2">
    <citation type="journal article" date="2015" name="Fish Shellfish Immunol.">
        <title>Early steps in the European eel (Anguilla anguilla)-Vibrio vulnificus interaction in the gills: Role of the RtxA13 toxin.</title>
        <authorList>
            <person name="Callol A."/>
            <person name="Pajuelo D."/>
            <person name="Ebbesson L."/>
            <person name="Teles M."/>
            <person name="MacKenzie S."/>
            <person name="Amaro C."/>
        </authorList>
    </citation>
    <scope>NUCLEOTIDE SEQUENCE</scope>
</reference>